<organism evidence="6 7">
    <name type="scientific">Rotaria magnacalcarata</name>
    <dbReference type="NCBI Taxonomy" id="392030"/>
    <lineage>
        <taxon>Eukaryota</taxon>
        <taxon>Metazoa</taxon>
        <taxon>Spiralia</taxon>
        <taxon>Gnathifera</taxon>
        <taxon>Rotifera</taxon>
        <taxon>Eurotatoria</taxon>
        <taxon>Bdelloidea</taxon>
        <taxon>Philodinida</taxon>
        <taxon>Philodinidae</taxon>
        <taxon>Rotaria</taxon>
    </lineage>
</organism>
<reference evidence="6" key="1">
    <citation type="submission" date="2021-02" db="EMBL/GenBank/DDBJ databases">
        <authorList>
            <person name="Nowell W R."/>
        </authorList>
    </citation>
    <scope>NUCLEOTIDE SEQUENCE</scope>
</reference>
<evidence type="ECO:0000313" key="7">
    <source>
        <dbReference type="Proteomes" id="UP000676336"/>
    </source>
</evidence>
<feature type="domain" description="EF-hand" evidence="5">
    <location>
        <begin position="67"/>
        <end position="85"/>
    </location>
</feature>
<dbReference type="AlphaFoldDB" id="A0A8S3GZT3"/>
<feature type="compositionally biased region" description="Polar residues" evidence="4">
    <location>
        <begin position="51"/>
        <end position="61"/>
    </location>
</feature>
<dbReference type="PANTHER" id="PTHR23055">
    <property type="entry name" value="CALCIUM BINDING PROTEINS"/>
    <property type="match status" value="1"/>
</dbReference>
<evidence type="ECO:0000256" key="4">
    <source>
        <dbReference type="SAM" id="MobiDB-lite"/>
    </source>
</evidence>
<evidence type="ECO:0000313" key="6">
    <source>
        <dbReference type="EMBL" id="CAF5171410.1"/>
    </source>
</evidence>
<dbReference type="Proteomes" id="UP000676336">
    <property type="component" value="Unassembled WGS sequence"/>
</dbReference>
<dbReference type="SMART" id="SM00054">
    <property type="entry name" value="EFh"/>
    <property type="match status" value="1"/>
</dbReference>
<name>A0A8S3GZT3_9BILA</name>
<evidence type="ECO:0000256" key="1">
    <source>
        <dbReference type="ARBA" id="ARBA00022723"/>
    </source>
</evidence>
<dbReference type="InterPro" id="IPR011992">
    <property type="entry name" value="EF-hand-dom_pair"/>
</dbReference>
<keyword evidence="1" id="KW-0479">Metal-binding</keyword>
<feature type="domain" description="EF-hand" evidence="5">
    <location>
        <begin position="10"/>
        <end position="45"/>
    </location>
</feature>
<feature type="region of interest" description="Disordered" evidence="4">
    <location>
        <begin position="50"/>
        <end position="85"/>
    </location>
</feature>
<dbReference type="GO" id="GO:0005509">
    <property type="term" value="F:calcium ion binding"/>
    <property type="evidence" value="ECO:0007669"/>
    <property type="project" value="InterPro"/>
</dbReference>
<dbReference type="PROSITE" id="PS00018">
    <property type="entry name" value="EF_HAND_1"/>
    <property type="match status" value="1"/>
</dbReference>
<accession>A0A8S3GZT3</accession>
<evidence type="ECO:0000259" key="5">
    <source>
        <dbReference type="PROSITE" id="PS50222"/>
    </source>
</evidence>
<dbReference type="InterPro" id="IPR028846">
    <property type="entry name" value="Recoverin"/>
</dbReference>
<keyword evidence="3" id="KW-0106">Calcium</keyword>
<evidence type="ECO:0000256" key="2">
    <source>
        <dbReference type="ARBA" id="ARBA00022737"/>
    </source>
</evidence>
<gene>
    <name evidence="6" type="ORF">SMN809_LOCUS65748</name>
</gene>
<dbReference type="Pfam" id="PF13499">
    <property type="entry name" value="EF-hand_7"/>
    <property type="match status" value="1"/>
</dbReference>
<dbReference type="SUPFAM" id="SSF47473">
    <property type="entry name" value="EF-hand"/>
    <property type="match status" value="1"/>
</dbReference>
<evidence type="ECO:0000256" key="3">
    <source>
        <dbReference type="ARBA" id="ARBA00022837"/>
    </source>
</evidence>
<feature type="non-terminal residue" evidence="6">
    <location>
        <position position="1"/>
    </location>
</feature>
<proteinExistence type="predicted"/>
<dbReference type="PANTHER" id="PTHR23055:SF69">
    <property type="entry name" value="NEURONAL CALCIUM SENSOR 2"/>
    <property type="match status" value="1"/>
</dbReference>
<comment type="caution">
    <text evidence="6">The sequence shown here is derived from an EMBL/GenBank/DDBJ whole genome shotgun (WGS) entry which is preliminary data.</text>
</comment>
<protein>
    <recommendedName>
        <fullName evidence="5">EF-hand domain-containing protein</fullName>
    </recommendedName>
</protein>
<dbReference type="InterPro" id="IPR002048">
    <property type="entry name" value="EF_hand_dom"/>
</dbReference>
<dbReference type="Gene3D" id="1.10.238.10">
    <property type="entry name" value="EF-hand"/>
    <property type="match status" value="1"/>
</dbReference>
<dbReference type="PRINTS" id="PR00450">
    <property type="entry name" value="RECOVERIN"/>
</dbReference>
<dbReference type="EMBL" id="CAJOBI010311957">
    <property type="protein sequence ID" value="CAF5171410.1"/>
    <property type="molecule type" value="Genomic_DNA"/>
</dbReference>
<dbReference type="PROSITE" id="PS50222">
    <property type="entry name" value="EF_HAND_2"/>
    <property type="match status" value="2"/>
</dbReference>
<dbReference type="CDD" id="cd00051">
    <property type="entry name" value="EFh"/>
    <property type="match status" value="1"/>
</dbReference>
<sequence>MAINITAKGNPEKKLKWAFKMYDIDSNGSIDRQEMLKIIESIYDLLGAGGSQNASNGMNSSRDPDDTPESRTSQIFAVMDEDKNG</sequence>
<keyword evidence="2" id="KW-0677">Repeat</keyword>
<dbReference type="InterPro" id="IPR018247">
    <property type="entry name" value="EF_Hand_1_Ca_BS"/>
</dbReference>